<name>A0A444YWS6_ARAHY</name>
<protein>
    <submittedName>
        <fullName evidence="1">Uncharacterized protein</fullName>
    </submittedName>
</protein>
<reference evidence="1 2" key="1">
    <citation type="submission" date="2019-01" db="EMBL/GenBank/DDBJ databases">
        <title>Sequencing of cultivated peanut Arachis hypogaea provides insights into genome evolution and oil improvement.</title>
        <authorList>
            <person name="Chen X."/>
        </authorList>
    </citation>
    <scope>NUCLEOTIDE SEQUENCE [LARGE SCALE GENOMIC DNA]</scope>
    <source>
        <strain evidence="2">cv. Fuhuasheng</strain>
        <tissue evidence="1">Leaves</tissue>
    </source>
</reference>
<evidence type="ECO:0000313" key="2">
    <source>
        <dbReference type="Proteomes" id="UP000289738"/>
    </source>
</evidence>
<proteinExistence type="predicted"/>
<comment type="caution">
    <text evidence="1">The sequence shown here is derived from an EMBL/GenBank/DDBJ whole genome shotgun (WGS) entry which is preliminary data.</text>
</comment>
<keyword evidence="2" id="KW-1185">Reference proteome</keyword>
<accession>A0A444YWS6</accession>
<evidence type="ECO:0000313" key="1">
    <source>
        <dbReference type="EMBL" id="RYR06346.1"/>
    </source>
</evidence>
<dbReference type="EMBL" id="SDMP01000016">
    <property type="protein sequence ID" value="RYR06346.1"/>
    <property type="molecule type" value="Genomic_DNA"/>
</dbReference>
<gene>
    <name evidence="1" type="ORF">Ahy_B06g086091</name>
</gene>
<organism evidence="1 2">
    <name type="scientific">Arachis hypogaea</name>
    <name type="common">Peanut</name>
    <dbReference type="NCBI Taxonomy" id="3818"/>
    <lineage>
        <taxon>Eukaryota</taxon>
        <taxon>Viridiplantae</taxon>
        <taxon>Streptophyta</taxon>
        <taxon>Embryophyta</taxon>
        <taxon>Tracheophyta</taxon>
        <taxon>Spermatophyta</taxon>
        <taxon>Magnoliopsida</taxon>
        <taxon>eudicotyledons</taxon>
        <taxon>Gunneridae</taxon>
        <taxon>Pentapetalae</taxon>
        <taxon>rosids</taxon>
        <taxon>fabids</taxon>
        <taxon>Fabales</taxon>
        <taxon>Fabaceae</taxon>
        <taxon>Papilionoideae</taxon>
        <taxon>50 kb inversion clade</taxon>
        <taxon>dalbergioids sensu lato</taxon>
        <taxon>Dalbergieae</taxon>
        <taxon>Pterocarpus clade</taxon>
        <taxon>Arachis</taxon>
    </lineage>
</organism>
<dbReference type="AlphaFoldDB" id="A0A444YWS6"/>
<dbReference type="Proteomes" id="UP000289738">
    <property type="component" value="Chromosome B06"/>
</dbReference>
<sequence length="68" mass="7816">MWLGEETKAISKLCFYFEGVALVFSRKRLLNNIHIEKVRISSFCIVAVVPHQYYDLVAKLIVTCLARA</sequence>